<proteinExistence type="predicted"/>
<keyword evidence="2" id="KW-0288">FMN</keyword>
<dbReference type="PANTHER" id="PTHR42847">
    <property type="entry name" value="ALKANESULFONATE MONOOXYGENASE"/>
    <property type="match status" value="1"/>
</dbReference>
<dbReference type="CDD" id="cd01097">
    <property type="entry name" value="Tetrahydromethanopterin_reductase"/>
    <property type="match status" value="1"/>
</dbReference>
<gene>
    <name evidence="6" type="ORF">UFOPK3139_01224</name>
</gene>
<sequence>MGTVKIGVQLHPQATTIGDLRAAWQAADAMGVHSIWTWDHFFPLYGPGDAAHFEGWTLLSAMAVDTAHAQIGLLVGCNSYRNPDLLADMARTVDHLAGGRLYLGIGAGWFQRDYKEYGYEFGTGPSRLRELGAALPRIRARLDALTPGPVGPLPILIGGGGEKVTLKLVAQHADAWNTFGPPANFRAKNAILDEWCAKVGRDPARVERTVAIEPGDIGNAAAYLDAGATHLIVMVGHPFDLRPVEKLLATFA</sequence>
<feature type="domain" description="Luciferase-like" evidence="5">
    <location>
        <begin position="7"/>
        <end position="212"/>
    </location>
</feature>
<dbReference type="PANTHER" id="PTHR42847:SF8">
    <property type="entry name" value="CONSERVED PROTEIN"/>
    <property type="match status" value="1"/>
</dbReference>
<dbReference type="NCBIfam" id="TIGR03856">
    <property type="entry name" value="F420_MSMEG_2906"/>
    <property type="match status" value="1"/>
</dbReference>
<evidence type="ECO:0000256" key="2">
    <source>
        <dbReference type="ARBA" id="ARBA00022643"/>
    </source>
</evidence>
<dbReference type="AlphaFoldDB" id="A0A6J7A771"/>
<dbReference type="Gene3D" id="3.20.20.30">
    <property type="entry name" value="Luciferase-like domain"/>
    <property type="match status" value="1"/>
</dbReference>
<dbReference type="InterPro" id="IPR050172">
    <property type="entry name" value="SsuD_RutA_monooxygenase"/>
</dbReference>
<evidence type="ECO:0000256" key="1">
    <source>
        <dbReference type="ARBA" id="ARBA00022630"/>
    </source>
</evidence>
<keyword evidence="4" id="KW-0503">Monooxygenase</keyword>
<keyword evidence="3" id="KW-0560">Oxidoreductase</keyword>
<evidence type="ECO:0000313" key="6">
    <source>
        <dbReference type="EMBL" id="CAB4828614.1"/>
    </source>
</evidence>
<evidence type="ECO:0000256" key="4">
    <source>
        <dbReference type="ARBA" id="ARBA00023033"/>
    </source>
</evidence>
<reference evidence="6" key="1">
    <citation type="submission" date="2020-05" db="EMBL/GenBank/DDBJ databases">
        <authorList>
            <person name="Chiriac C."/>
            <person name="Salcher M."/>
            <person name="Ghai R."/>
            <person name="Kavagutti S V."/>
        </authorList>
    </citation>
    <scope>NUCLEOTIDE SEQUENCE</scope>
</reference>
<dbReference type="GO" id="GO:0008726">
    <property type="term" value="F:alkanesulfonate monooxygenase activity"/>
    <property type="evidence" value="ECO:0007669"/>
    <property type="project" value="TreeGrafter"/>
</dbReference>
<dbReference type="InterPro" id="IPR036661">
    <property type="entry name" value="Luciferase-like_sf"/>
</dbReference>
<evidence type="ECO:0000256" key="3">
    <source>
        <dbReference type="ARBA" id="ARBA00023002"/>
    </source>
</evidence>
<evidence type="ECO:0000259" key="5">
    <source>
        <dbReference type="Pfam" id="PF00296"/>
    </source>
</evidence>
<dbReference type="InterPro" id="IPR022480">
    <property type="entry name" value="F420_MSMEG2906"/>
</dbReference>
<organism evidence="6">
    <name type="scientific">freshwater metagenome</name>
    <dbReference type="NCBI Taxonomy" id="449393"/>
    <lineage>
        <taxon>unclassified sequences</taxon>
        <taxon>metagenomes</taxon>
        <taxon>ecological metagenomes</taxon>
    </lineage>
</organism>
<dbReference type="Pfam" id="PF00296">
    <property type="entry name" value="Bac_luciferase"/>
    <property type="match status" value="1"/>
</dbReference>
<dbReference type="GO" id="GO:0046306">
    <property type="term" value="P:alkanesulfonate catabolic process"/>
    <property type="evidence" value="ECO:0007669"/>
    <property type="project" value="TreeGrafter"/>
</dbReference>
<dbReference type="InterPro" id="IPR011251">
    <property type="entry name" value="Luciferase-like_dom"/>
</dbReference>
<dbReference type="EMBL" id="CAFABA010000042">
    <property type="protein sequence ID" value="CAB4828614.1"/>
    <property type="molecule type" value="Genomic_DNA"/>
</dbReference>
<name>A0A6J7A771_9ZZZZ</name>
<accession>A0A6J7A771</accession>
<protein>
    <submittedName>
        <fullName evidence="6">Unannotated protein</fullName>
    </submittedName>
</protein>
<dbReference type="SUPFAM" id="SSF51679">
    <property type="entry name" value="Bacterial luciferase-like"/>
    <property type="match status" value="1"/>
</dbReference>
<keyword evidence="1" id="KW-0285">Flavoprotein</keyword>